<feature type="region of interest" description="Disordered" evidence="15">
    <location>
        <begin position="43"/>
        <end position="67"/>
    </location>
</feature>
<dbReference type="GO" id="GO:0004828">
    <property type="term" value="F:serine-tRNA ligase activity"/>
    <property type="evidence" value="ECO:0007669"/>
    <property type="project" value="UniProtKB-UniRule"/>
</dbReference>
<evidence type="ECO:0000256" key="2">
    <source>
        <dbReference type="ARBA" id="ARBA00005045"/>
    </source>
</evidence>
<dbReference type="InterPro" id="IPR015866">
    <property type="entry name" value="Ser-tRNA-synth_1_N"/>
</dbReference>
<dbReference type="Pfam" id="PF00587">
    <property type="entry name" value="tRNA-synt_2b"/>
    <property type="match status" value="1"/>
</dbReference>
<keyword evidence="8 12" id="KW-0648">Protein biosynthesis</keyword>
<keyword evidence="9 12" id="KW-0030">Aminoacyl-tRNA synthetase</keyword>
<comment type="caution">
    <text evidence="12">Lacks conserved residue(s) required for the propagation of feature annotation.</text>
</comment>
<dbReference type="InterPro" id="IPR010978">
    <property type="entry name" value="tRNA-bd_arm"/>
</dbReference>
<feature type="domain" description="Aminoacyl-transfer RNA synthetases class-II family profile" evidence="16">
    <location>
        <begin position="172"/>
        <end position="410"/>
    </location>
</feature>
<feature type="binding site" evidence="12">
    <location>
        <begin position="231"/>
        <end position="233"/>
    </location>
    <ligand>
        <name>L-serine</name>
        <dbReference type="ChEBI" id="CHEBI:33384"/>
    </ligand>
</feature>
<dbReference type="AlphaFoldDB" id="A0A1H7K876"/>
<gene>
    <name evidence="12" type="primary">serS</name>
    <name evidence="17" type="ORF">SAMN04488099_10728</name>
</gene>
<keyword evidence="6 12" id="KW-0547">Nucleotide-binding</keyword>
<dbReference type="InterPro" id="IPR042103">
    <property type="entry name" value="SerRS_1_N_sf"/>
</dbReference>
<proteinExistence type="inferred from homology"/>
<reference evidence="18" key="1">
    <citation type="submission" date="2016-10" db="EMBL/GenBank/DDBJ databases">
        <authorList>
            <person name="Varghese N."/>
            <person name="Submissions S."/>
        </authorList>
    </citation>
    <scope>NUCLEOTIDE SEQUENCE [LARGE SCALE GENOMIC DNA]</scope>
    <source>
        <strain evidence="18">DSM 19183</strain>
    </source>
</reference>
<dbReference type="CDD" id="cd00770">
    <property type="entry name" value="SerRS_core"/>
    <property type="match status" value="1"/>
</dbReference>
<evidence type="ECO:0000256" key="13">
    <source>
        <dbReference type="PIRSR" id="PIRSR001529-1"/>
    </source>
</evidence>
<dbReference type="PROSITE" id="PS50862">
    <property type="entry name" value="AA_TRNA_LIGASE_II"/>
    <property type="match status" value="1"/>
</dbReference>
<dbReference type="GO" id="GO:0005524">
    <property type="term" value="F:ATP binding"/>
    <property type="evidence" value="ECO:0007669"/>
    <property type="project" value="UniProtKB-UniRule"/>
</dbReference>
<evidence type="ECO:0000259" key="16">
    <source>
        <dbReference type="PROSITE" id="PS50862"/>
    </source>
</evidence>
<comment type="function">
    <text evidence="12">Catalyzes the attachment of serine to tRNA(Ser). Is also able to aminoacylate tRNA(Sec) with serine, to form the misacylated tRNA L-seryl-tRNA(Sec), which will be further converted into selenocysteinyl-tRNA(Sec).</text>
</comment>
<dbReference type="UniPathway" id="UPA00906">
    <property type="reaction ID" value="UER00895"/>
</dbReference>
<feature type="binding site" evidence="13">
    <location>
        <position position="231"/>
    </location>
    <ligand>
        <name>L-serine</name>
        <dbReference type="ChEBI" id="CHEBI:33384"/>
    </ligand>
</feature>
<dbReference type="SUPFAM" id="SSF46589">
    <property type="entry name" value="tRNA-binding arm"/>
    <property type="match status" value="1"/>
</dbReference>
<evidence type="ECO:0000256" key="3">
    <source>
        <dbReference type="ARBA" id="ARBA00010728"/>
    </source>
</evidence>
<evidence type="ECO:0000256" key="9">
    <source>
        <dbReference type="ARBA" id="ARBA00023146"/>
    </source>
</evidence>
<dbReference type="HAMAP" id="MF_00176">
    <property type="entry name" value="Ser_tRNA_synth_type1"/>
    <property type="match status" value="1"/>
</dbReference>
<dbReference type="NCBIfam" id="TIGR00414">
    <property type="entry name" value="serS"/>
    <property type="match status" value="1"/>
</dbReference>
<dbReference type="InterPro" id="IPR002314">
    <property type="entry name" value="aa-tRNA-synt_IIb"/>
</dbReference>
<evidence type="ECO:0000256" key="12">
    <source>
        <dbReference type="HAMAP-Rule" id="MF_00176"/>
    </source>
</evidence>
<evidence type="ECO:0000256" key="6">
    <source>
        <dbReference type="ARBA" id="ARBA00022741"/>
    </source>
</evidence>
<dbReference type="STRING" id="426702.SAMN04488099_10728"/>
<feature type="binding site" evidence="12 13">
    <location>
        <position position="285"/>
    </location>
    <ligand>
        <name>L-serine</name>
        <dbReference type="ChEBI" id="CHEBI:33384"/>
    </ligand>
</feature>
<keyword evidence="5 12" id="KW-0436">Ligase</keyword>
<name>A0A1H7K876_9LACT</name>
<evidence type="ECO:0000256" key="4">
    <source>
        <dbReference type="ARBA" id="ARBA00022490"/>
    </source>
</evidence>
<evidence type="ECO:0000256" key="8">
    <source>
        <dbReference type="ARBA" id="ARBA00022917"/>
    </source>
</evidence>
<evidence type="ECO:0000256" key="15">
    <source>
        <dbReference type="SAM" id="MobiDB-lite"/>
    </source>
</evidence>
<organism evidence="17 18">
    <name type="scientific">Alkalibacterium pelagium</name>
    <dbReference type="NCBI Taxonomy" id="426702"/>
    <lineage>
        <taxon>Bacteria</taxon>
        <taxon>Bacillati</taxon>
        <taxon>Bacillota</taxon>
        <taxon>Bacilli</taxon>
        <taxon>Lactobacillales</taxon>
        <taxon>Carnobacteriaceae</taxon>
        <taxon>Alkalibacterium</taxon>
    </lineage>
</organism>
<evidence type="ECO:0000256" key="1">
    <source>
        <dbReference type="ARBA" id="ARBA00004496"/>
    </source>
</evidence>
<feature type="binding site" evidence="12">
    <location>
        <position position="385"/>
    </location>
    <ligand>
        <name>L-serine</name>
        <dbReference type="ChEBI" id="CHEBI:33384"/>
    </ligand>
</feature>
<protein>
    <recommendedName>
        <fullName evidence="12">Serine--tRNA ligase</fullName>
        <ecNumber evidence="12">6.1.1.11</ecNumber>
    </recommendedName>
    <alternativeName>
        <fullName evidence="12">Seryl-tRNA synthetase</fullName>
        <shortName evidence="12">SerRS</shortName>
    </alternativeName>
    <alternativeName>
        <fullName evidence="12">Seryl-tRNA(Ser/Sec) synthetase</fullName>
    </alternativeName>
</protein>
<dbReference type="Pfam" id="PF02403">
    <property type="entry name" value="Seryl_tRNA_N"/>
    <property type="match status" value="1"/>
</dbReference>
<dbReference type="OrthoDB" id="9804647at2"/>
<dbReference type="GO" id="GO:0016260">
    <property type="term" value="P:selenocysteine biosynthetic process"/>
    <property type="evidence" value="ECO:0007669"/>
    <property type="project" value="UniProtKB-UniRule"/>
</dbReference>
<evidence type="ECO:0000256" key="11">
    <source>
        <dbReference type="ARBA" id="ARBA00048823"/>
    </source>
</evidence>
<dbReference type="InterPro" id="IPR033729">
    <property type="entry name" value="SerRS_core"/>
</dbReference>
<comment type="catalytic activity">
    <reaction evidence="11 12">
        <text>tRNA(Ser) + L-serine + ATP = L-seryl-tRNA(Ser) + AMP + diphosphate + H(+)</text>
        <dbReference type="Rhea" id="RHEA:12292"/>
        <dbReference type="Rhea" id="RHEA-COMP:9669"/>
        <dbReference type="Rhea" id="RHEA-COMP:9703"/>
        <dbReference type="ChEBI" id="CHEBI:15378"/>
        <dbReference type="ChEBI" id="CHEBI:30616"/>
        <dbReference type="ChEBI" id="CHEBI:33019"/>
        <dbReference type="ChEBI" id="CHEBI:33384"/>
        <dbReference type="ChEBI" id="CHEBI:78442"/>
        <dbReference type="ChEBI" id="CHEBI:78533"/>
        <dbReference type="ChEBI" id="CHEBI:456215"/>
        <dbReference type="EC" id="6.1.1.11"/>
    </reaction>
</comment>
<dbReference type="InterPro" id="IPR045864">
    <property type="entry name" value="aa-tRNA-synth_II/BPL/LPL"/>
</dbReference>
<dbReference type="GO" id="GO:0016740">
    <property type="term" value="F:transferase activity"/>
    <property type="evidence" value="ECO:0007669"/>
    <property type="project" value="UniProtKB-ARBA"/>
</dbReference>
<keyword evidence="18" id="KW-1185">Reference proteome</keyword>
<dbReference type="InterPro" id="IPR006195">
    <property type="entry name" value="aa-tRNA-synth_II"/>
</dbReference>
<comment type="pathway">
    <text evidence="2 12">Aminoacyl-tRNA biosynthesis; selenocysteinyl-tRNA(Sec) biosynthesis; L-seryl-tRNA(Sec) from L-serine and tRNA(Sec): step 1/1.</text>
</comment>
<dbReference type="EMBL" id="FNZU01000007">
    <property type="protein sequence ID" value="SEK82744.1"/>
    <property type="molecule type" value="Genomic_DNA"/>
</dbReference>
<feature type="binding site" evidence="13">
    <location>
        <position position="383"/>
    </location>
    <ligand>
        <name>L-serine</name>
        <dbReference type="ChEBI" id="CHEBI:33384"/>
    </ligand>
</feature>
<keyword evidence="7 12" id="KW-0067">ATP-binding</keyword>
<sequence length="424" mass="48181">MIDIKLIRNDFDAVKERLQTRGVNPSELDELKELDERRRELIQKSEKLKKERNDVSEQIAQKKRNKENADEAIAAMKQVGADIKAIDAELDELEEKTQAIASGLPNLPHPSLPIGEDEESNEEVRKWGDLPEFDFEPKAHWDLGADLKILDFERGAKVARSRFLYYKGLGARLERALYNFMIDLHVTEHGYEEVIPPYLANDDALYGTGQFPKFKEDVFQIDGHPLTLIPTAEVPLTNYYQNEILDEKDLPIYFTALSPSFRSEAGSAGRDTRGLIRLHQFNKVEMVKFAKPENSYDELEKMTANAEAILQKLGLAYRVVLLSTGDTGFAAAKTYDLEVWIPTQETYREISSCSNTESFQARRAMIRYRREEDDKIEYVHTLNGSGLAVGRTVAAILENYQQADGSIKIPDVLVPYMGGVTEIK</sequence>
<dbReference type="PANTHER" id="PTHR43697:SF1">
    <property type="entry name" value="SERINE--TRNA LIGASE"/>
    <property type="match status" value="1"/>
</dbReference>
<dbReference type="GO" id="GO:0140096">
    <property type="term" value="F:catalytic activity, acting on a protein"/>
    <property type="evidence" value="ECO:0007669"/>
    <property type="project" value="UniProtKB-ARBA"/>
</dbReference>
<accession>A0A1H7K876</accession>
<comment type="catalytic activity">
    <reaction evidence="10 12">
        <text>tRNA(Sec) + L-serine + ATP = L-seryl-tRNA(Sec) + AMP + diphosphate + H(+)</text>
        <dbReference type="Rhea" id="RHEA:42580"/>
        <dbReference type="Rhea" id="RHEA-COMP:9742"/>
        <dbReference type="Rhea" id="RHEA-COMP:10128"/>
        <dbReference type="ChEBI" id="CHEBI:15378"/>
        <dbReference type="ChEBI" id="CHEBI:30616"/>
        <dbReference type="ChEBI" id="CHEBI:33019"/>
        <dbReference type="ChEBI" id="CHEBI:33384"/>
        <dbReference type="ChEBI" id="CHEBI:78442"/>
        <dbReference type="ChEBI" id="CHEBI:78533"/>
        <dbReference type="ChEBI" id="CHEBI:456215"/>
        <dbReference type="EC" id="6.1.1.11"/>
    </reaction>
</comment>
<evidence type="ECO:0000313" key="18">
    <source>
        <dbReference type="Proteomes" id="UP000199081"/>
    </source>
</evidence>
<evidence type="ECO:0000256" key="7">
    <source>
        <dbReference type="ARBA" id="ARBA00022840"/>
    </source>
</evidence>
<dbReference type="Proteomes" id="UP000199081">
    <property type="component" value="Unassembled WGS sequence"/>
</dbReference>
<feature type="binding site" evidence="12 14">
    <location>
        <begin position="262"/>
        <end position="264"/>
    </location>
    <ligand>
        <name>ATP</name>
        <dbReference type="ChEBI" id="CHEBI:30616"/>
    </ligand>
</feature>
<dbReference type="InterPro" id="IPR002317">
    <property type="entry name" value="Ser-tRNA-ligase_type_1"/>
</dbReference>
<dbReference type="Gene3D" id="1.10.287.40">
    <property type="entry name" value="Serine-tRNA synthetase, tRNA binding domain"/>
    <property type="match status" value="1"/>
</dbReference>
<dbReference type="SUPFAM" id="SSF55681">
    <property type="entry name" value="Class II aaRS and biotin synthetases"/>
    <property type="match status" value="1"/>
</dbReference>
<dbReference type="PANTHER" id="PTHR43697">
    <property type="entry name" value="SERYL-TRNA SYNTHETASE"/>
    <property type="match status" value="1"/>
</dbReference>
<evidence type="ECO:0000256" key="10">
    <source>
        <dbReference type="ARBA" id="ARBA00047929"/>
    </source>
</evidence>
<evidence type="ECO:0000256" key="5">
    <source>
        <dbReference type="ARBA" id="ARBA00022598"/>
    </source>
</evidence>
<dbReference type="RefSeq" id="WP_091480628.1">
    <property type="nucleotide sequence ID" value="NZ_BJYC01000010.1"/>
</dbReference>
<feature type="binding site" evidence="12 14">
    <location>
        <begin position="349"/>
        <end position="352"/>
    </location>
    <ligand>
        <name>ATP</name>
        <dbReference type="ChEBI" id="CHEBI:30616"/>
    </ligand>
</feature>
<dbReference type="PIRSF" id="PIRSF001529">
    <property type="entry name" value="Ser-tRNA-synth_IIa"/>
    <property type="match status" value="1"/>
</dbReference>
<comment type="subunit">
    <text evidence="12">Homodimer. The tRNA molecule binds across the dimer.</text>
</comment>
<feature type="binding site" evidence="13">
    <location>
        <position position="262"/>
    </location>
    <ligand>
        <name>L-serine</name>
        <dbReference type="ChEBI" id="CHEBI:33384"/>
    </ligand>
</feature>
<comment type="similarity">
    <text evidence="3 12">Belongs to the class-II aminoacyl-tRNA synthetase family. Type-1 seryl-tRNA synthetase subfamily.</text>
</comment>
<comment type="domain">
    <text evidence="12">Consists of two distinct domains, a catalytic core and a N-terminal extension that is involved in tRNA binding.</text>
</comment>
<dbReference type="PRINTS" id="PR00981">
    <property type="entry name" value="TRNASYNTHSER"/>
</dbReference>
<keyword evidence="4 12" id="KW-0963">Cytoplasm</keyword>
<comment type="subcellular location">
    <subcellularLocation>
        <location evidence="1 12">Cytoplasm</location>
    </subcellularLocation>
</comment>
<evidence type="ECO:0000256" key="14">
    <source>
        <dbReference type="PIRSR" id="PIRSR001529-2"/>
    </source>
</evidence>
<feature type="compositionally biased region" description="Basic and acidic residues" evidence="15">
    <location>
        <begin position="43"/>
        <end position="55"/>
    </location>
</feature>
<dbReference type="Gene3D" id="3.30.930.10">
    <property type="entry name" value="Bira Bifunctional Protein, Domain 2"/>
    <property type="match status" value="1"/>
</dbReference>
<dbReference type="EC" id="6.1.1.11" evidence="12"/>
<dbReference type="GO" id="GO:0005737">
    <property type="term" value="C:cytoplasm"/>
    <property type="evidence" value="ECO:0007669"/>
    <property type="project" value="UniProtKB-SubCell"/>
</dbReference>
<dbReference type="GO" id="GO:0006434">
    <property type="term" value="P:seryl-tRNA aminoacylation"/>
    <property type="evidence" value="ECO:0007669"/>
    <property type="project" value="UniProtKB-UniRule"/>
</dbReference>
<evidence type="ECO:0000313" key="17">
    <source>
        <dbReference type="EMBL" id="SEK82744.1"/>
    </source>
</evidence>